<dbReference type="AlphaFoldDB" id="A0A382YWD2"/>
<dbReference type="EMBL" id="UINC01179082">
    <property type="protein sequence ID" value="SVD87586.1"/>
    <property type="molecule type" value="Genomic_DNA"/>
</dbReference>
<protein>
    <recommendedName>
        <fullName evidence="2">Urease alpha-subunit N-terminal domain-containing protein</fullName>
    </recommendedName>
</protein>
<dbReference type="Gene3D" id="2.30.40.10">
    <property type="entry name" value="Urease, subunit C, domain 1"/>
    <property type="match status" value="1"/>
</dbReference>
<feature type="non-terminal residue" evidence="1">
    <location>
        <position position="42"/>
    </location>
</feature>
<dbReference type="InterPro" id="IPR011059">
    <property type="entry name" value="Metal-dep_hydrolase_composite"/>
</dbReference>
<evidence type="ECO:0008006" key="2">
    <source>
        <dbReference type="Google" id="ProtNLM"/>
    </source>
</evidence>
<evidence type="ECO:0000313" key="1">
    <source>
        <dbReference type="EMBL" id="SVD87586.1"/>
    </source>
</evidence>
<accession>A0A382YWD2</accession>
<dbReference type="GO" id="GO:0016810">
    <property type="term" value="F:hydrolase activity, acting on carbon-nitrogen (but not peptide) bonds"/>
    <property type="evidence" value="ECO:0007669"/>
    <property type="project" value="InterPro"/>
</dbReference>
<sequence length="42" mass="4507">MFDLVIKNTQIARPDGSRTDADLGCLNGSIERIEGQITADAT</sequence>
<organism evidence="1">
    <name type="scientific">marine metagenome</name>
    <dbReference type="NCBI Taxonomy" id="408172"/>
    <lineage>
        <taxon>unclassified sequences</taxon>
        <taxon>metagenomes</taxon>
        <taxon>ecological metagenomes</taxon>
    </lineage>
</organism>
<gene>
    <name evidence="1" type="ORF">METZ01_LOCUS440440</name>
</gene>
<proteinExistence type="predicted"/>
<reference evidence="1" key="1">
    <citation type="submission" date="2018-05" db="EMBL/GenBank/DDBJ databases">
        <authorList>
            <person name="Lanie J.A."/>
            <person name="Ng W.-L."/>
            <person name="Kazmierczak K.M."/>
            <person name="Andrzejewski T.M."/>
            <person name="Davidsen T.M."/>
            <person name="Wayne K.J."/>
            <person name="Tettelin H."/>
            <person name="Glass J.I."/>
            <person name="Rusch D."/>
            <person name="Podicherti R."/>
            <person name="Tsui H.-C.T."/>
            <person name="Winkler M.E."/>
        </authorList>
    </citation>
    <scope>NUCLEOTIDE SEQUENCE</scope>
</reference>
<name>A0A382YWD2_9ZZZZ</name>